<dbReference type="RefSeq" id="YP_010780044.1">
    <property type="nucleotide sequence ID" value="NC_075038.1"/>
</dbReference>
<proteinExistence type="predicted"/>
<name>A0A6N1NMS1_9VIRU</name>
<dbReference type="EMBL" id="MF405918">
    <property type="protein sequence ID" value="QKU33446.1"/>
    <property type="molecule type" value="Genomic_DNA"/>
</dbReference>
<reference evidence="1" key="2">
    <citation type="journal article" date="2018" name="Nat. Commun.">
        <title>Tailed giant Tupanvirus possesses the most complete translational apparatus of the known virosphere.</title>
        <authorList>
            <person name="Abrahao J."/>
            <person name="Silva L."/>
            <person name="Silva L.S."/>
            <person name="Khalil J.Y.B."/>
            <person name="Rodrigues R."/>
            <person name="Arantes T."/>
            <person name="Assis F."/>
            <person name="Boratto P."/>
            <person name="Andrade M."/>
            <person name="Kroon E.G."/>
            <person name="Ribeiro B."/>
            <person name="Bergier I."/>
            <person name="Seligmann H."/>
            <person name="Ghigo E."/>
            <person name="Colson P."/>
            <person name="Levasseur A."/>
            <person name="Kroemer G."/>
            <person name="Raoult D."/>
            <person name="La Scola B."/>
        </authorList>
    </citation>
    <scope>NUCLEOTIDE SEQUENCE [LARGE SCALE GENOMIC DNA]</scope>
    <source>
        <strain evidence="1">Deep ocean</strain>
    </source>
</reference>
<accession>A0A6N1NMS1</accession>
<dbReference type="KEGG" id="vg:80516735"/>
<organism evidence="1">
    <name type="scientific">Tupanvirus deep ocean</name>
    <dbReference type="NCBI Taxonomy" id="2126984"/>
    <lineage>
        <taxon>Viruses</taxon>
        <taxon>Varidnaviria</taxon>
        <taxon>Bamfordvirae</taxon>
        <taxon>Nucleocytoviricota</taxon>
        <taxon>Megaviricetes</taxon>
        <taxon>Imitervirales</taxon>
        <taxon>Mimiviridae</taxon>
        <taxon>Megamimivirinae</taxon>
        <taxon>Tupanvirus</taxon>
        <taxon>Tupanvirus altamarinense</taxon>
    </lineage>
</organism>
<evidence type="ECO:0000313" key="1">
    <source>
        <dbReference type="EMBL" id="QKU33446.1"/>
    </source>
</evidence>
<sequence>MDAILTNVIIEKIIDYLDKNSVFVFISLYKSCADFKYCIYDRFKFNYALIKNEPNEYKSLVKYLFSMTEDDVVDAIPKFPKLVECHNVLYNPINILCPSATKFIVSLIINAQNINKNLKYYTHLNKIIIDNDFFNDDLVNIPQTVTDIKIKSLVFNKEIHGLNSVKSLIIKSASFNQTIPYHLLSQLDKLVIDSPTYTKQILLGSYNYQIYSLMYGPNSDRCSHECHQDIVTEQYSMNVFVN</sequence>
<reference evidence="1" key="1">
    <citation type="submission" date="2017-06" db="EMBL/GenBank/DDBJ databases">
        <authorList>
            <person name="Assis F.L."/>
            <person name="Abrahao J.S."/>
            <person name="Silva L."/>
            <person name="Khalil J.B."/>
            <person name="Rodrigues R."/>
            <person name="Silva L.S."/>
            <person name="Boratto P."/>
            <person name="Andrade M."/>
            <person name="Kroon E.G."/>
            <person name="Ribeiro B."/>
            <person name="Bergier I."/>
            <person name="Seligmann H."/>
            <person name="Ghigo E."/>
            <person name="Colson P."/>
            <person name="Levasseur A."/>
            <person name="Raoult D."/>
            <person name="Scola B.L."/>
        </authorList>
    </citation>
    <scope>NUCLEOTIDE SEQUENCE</scope>
    <source>
        <strain evidence="1">Deep ocean</strain>
    </source>
</reference>
<protein>
    <submittedName>
        <fullName evidence="1">Putative ORFan</fullName>
    </submittedName>
</protein>
<dbReference type="GeneID" id="80516735"/>